<accession>C1EGE3</accession>
<feature type="compositionally biased region" description="Gly residues" evidence="1">
    <location>
        <begin position="474"/>
        <end position="488"/>
    </location>
</feature>
<evidence type="ECO:0000313" key="3">
    <source>
        <dbReference type="Proteomes" id="UP000002009"/>
    </source>
</evidence>
<dbReference type="SUPFAM" id="SSF48371">
    <property type="entry name" value="ARM repeat"/>
    <property type="match status" value="1"/>
</dbReference>
<dbReference type="InterPro" id="IPR011989">
    <property type="entry name" value="ARM-like"/>
</dbReference>
<dbReference type="RefSeq" id="XP_002505504.1">
    <property type="nucleotide sequence ID" value="XM_002505458.1"/>
</dbReference>
<dbReference type="GeneID" id="8248679"/>
<gene>
    <name evidence="2" type="ORF">MICPUN_63613</name>
</gene>
<proteinExistence type="predicted"/>
<name>C1EGE3_MICCC</name>
<feature type="compositionally biased region" description="Acidic residues" evidence="1">
    <location>
        <begin position="452"/>
        <end position="470"/>
    </location>
</feature>
<reference evidence="2 3" key="1">
    <citation type="journal article" date="2009" name="Science">
        <title>Green evolution and dynamic adaptations revealed by genomes of the marine picoeukaryotes Micromonas.</title>
        <authorList>
            <person name="Worden A.Z."/>
            <person name="Lee J.H."/>
            <person name="Mock T."/>
            <person name="Rouze P."/>
            <person name="Simmons M.P."/>
            <person name="Aerts A.L."/>
            <person name="Allen A.E."/>
            <person name="Cuvelier M.L."/>
            <person name="Derelle E."/>
            <person name="Everett M.V."/>
            <person name="Foulon E."/>
            <person name="Grimwood J."/>
            <person name="Gundlach H."/>
            <person name="Henrissat B."/>
            <person name="Napoli C."/>
            <person name="McDonald S.M."/>
            <person name="Parker M.S."/>
            <person name="Rombauts S."/>
            <person name="Salamov A."/>
            <person name="Von Dassow P."/>
            <person name="Badger J.H."/>
            <person name="Coutinho P.M."/>
            <person name="Demir E."/>
            <person name="Dubchak I."/>
            <person name="Gentemann C."/>
            <person name="Eikrem W."/>
            <person name="Gready J.E."/>
            <person name="John U."/>
            <person name="Lanier W."/>
            <person name="Lindquist E.A."/>
            <person name="Lucas S."/>
            <person name="Mayer K.F."/>
            <person name="Moreau H."/>
            <person name="Not F."/>
            <person name="Otillar R."/>
            <person name="Panaud O."/>
            <person name="Pangilinan J."/>
            <person name="Paulsen I."/>
            <person name="Piegu B."/>
            <person name="Poliakov A."/>
            <person name="Robbens S."/>
            <person name="Schmutz J."/>
            <person name="Toulza E."/>
            <person name="Wyss T."/>
            <person name="Zelensky A."/>
            <person name="Zhou K."/>
            <person name="Armbrust E.V."/>
            <person name="Bhattacharya D."/>
            <person name="Goodenough U.W."/>
            <person name="Van de Peer Y."/>
            <person name="Grigoriev I.V."/>
        </authorList>
    </citation>
    <scope>NUCLEOTIDE SEQUENCE [LARGE SCALE GENOMIC DNA]</scope>
    <source>
        <strain evidence="3">RCC299 / NOUM17</strain>
    </source>
</reference>
<dbReference type="KEGG" id="mis:MICPUN_63613"/>
<keyword evidence="3" id="KW-1185">Reference proteome</keyword>
<feature type="compositionally biased region" description="Basic residues" evidence="1">
    <location>
        <begin position="495"/>
        <end position="517"/>
    </location>
</feature>
<feature type="region of interest" description="Disordered" evidence="1">
    <location>
        <begin position="194"/>
        <end position="216"/>
    </location>
</feature>
<feature type="compositionally biased region" description="Basic and acidic residues" evidence="1">
    <location>
        <begin position="401"/>
        <end position="420"/>
    </location>
</feature>
<feature type="region of interest" description="Disordered" evidence="1">
    <location>
        <begin position="1"/>
        <end position="27"/>
    </location>
</feature>
<dbReference type="AlphaFoldDB" id="C1EGE3"/>
<feature type="compositionally biased region" description="Acidic residues" evidence="1">
    <location>
        <begin position="425"/>
        <end position="434"/>
    </location>
</feature>
<protein>
    <submittedName>
        <fullName evidence="2">Uncharacterized protein</fullName>
    </submittedName>
</protein>
<dbReference type="EMBL" id="CP001331">
    <property type="protein sequence ID" value="ACO66762.1"/>
    <property type="molecule type" value="Genomic_DNA"/>
</dbReference>
<organism evidence="2 3">
    <name type="scientific">Micromonas commoda (strain RCC299 / NOUM17 / CCMP2709)</name>
    <name type="common">Picoplanktonic green alga</name>
    <dbReference type="NCBI Taxonomy" id="296587"/>
    <lineage>
        <taxon>Eukaryota</taxon>
        <taxon>Viridiplantae</taxon>
        <taxon>Chlorophyta</taxon>
        <taxon>Mamiellophyceae</taxon>
        <taxon>Mamiellales</taxon>
        <taxon>Mamiellaceae</taxon>
        <taxon>Micromonas</taxon>
    </lineage>
</organism>
<evidence type="ECO:0000256" key="1">
    <source>
        <dbReference type="SAM" id="MobiDB-lite"/>
    </source>
</evidence>
<feature type="region of interest" description="Disordered" evidence="1">
    <location>
        <begin position="381"/>
        <end position="524"/>
    </location>
</feature>
<dbReference type="InParanoid" id="C1EGE3"/>
<dbReference type="InterPro" id="IPR016024">
    <property type="entry name" value="ARM-type_fold"/>
</dbReference>
<feature type="compositionally biased region" description="Basic and acidic residues" evidence="1">
    <location>
        <begin position="435"/>
        <end position="451"/>
    </location>
</feature>
<dbReference type="Gene3D" id="1.25.10.10">
    <property type="entry name" value="Leucine-rich Repeat Variant"/>
    <property type="match status" value="1"/>
</dbReference>
<dbReference type="Proteomes" id="UP000002009">
    <property type="component" value="Chromosome 13"/>
</dbReference>
<sequence>MAKGGKKKGGDDGESGPSLAAIVVDDSPGKDEGIRTNITALIDNLKGTAKPCVLTRARAALYLWEHASGGKKQTAELATDAFATACVKAMNAGEADPDGPATRAVVAALVARVAAASEEFAAMLIPAGAIDALCAVCVRHSEGGEAFETARSVAAATETMRELAKSTTLRPGLRTALDVRALVETARYVPRRVGASAGAAGGEGANDDDDDARKRSREEARKFALTTMHALADPDKNDDAADFRARLREGDGGHRDGLSALASCLEAPDAEVAVGLKEHAARCVADLAFDEGPCRDECLGSGPRCPSLGKTLRSIVASRSTPSLKLKAAAACAMWRATAPSGGGGEHGAFTAEDAARTSGRIGSLVHAKGVLEGLVRLLRKPTKEETKPPPTAAEAAAAEEAARKKAELAEFEKLEREASASDGAEPEPEAGPDADERTGEASEGGARGDEDKDDDDEDDDEDEDGDGDDKDGGGGGDGEPPDDGGGGDGEKKPAKNKKPAKKKKGGKRGKKGKKKGPTPGLLDGYVASVPLIRRMCVDDVETIRRLHTLGAHLHLAKLRGHEDVRVRAGADATLRAMGGEPLAAAEMRAAEGAPAWHGRLNLPGVAFGDLELPASAREKLHALLPGAQLD</sequence>
<evidence type="ECO:0000313" key="2">
    <source>
        <dbReference type="EMBL" id="ACO66762.1"/>
    </source>
</evidence>